<reference evidence="2" key="1">
    <citation type="journal article" date="2014" name="Genome Announc.">
        <title>Draft Genome Sequences of Three Alkaliphilic Bacillus Strains, Bacillus wakoensis JCM 9140T, Bacillus akibai JCM 9157T, and Bacillus hemicellulosilyticus JCM 9152T.</title>
        <authorList>
            <person name="Yuki M."/>
            <person name="Oshima K."/>
            <person name="Suda W."/>
            <person name="Oshida Y."/>
            <person name="Kitamura K."/>
            <person name="Iida T."/>
            <person name="Hattori M."/>
            <person name="Ohkuma M."/>
        </authorList>
    </citation>
    <scope>NUCLEOTIDE SEQUENCE [LARGE SCALE GENOMIC DNA]</scope>
    <source>
        <strain evidence="2">JCM 9152</strain>
    </source>
</reference>
<evidence type="ECO:0000313" key="3">
    <source>
        <dbReference type="Proteomes" id="UP000018895"/>
    </source>
</evidence>
<sequence length="300" mass="34276">MKLIIEDTIEQYEELFSIDKKRDREYYYRYSIMKPFEQMWNTINVPLKAKQPNGYDVIMATNMLGYLNMSDTEMGREALKNLKEIQALQTAEHTLNDCIHFIKKNNVKIRAEELRFGLYIADPNTLKLQKGYCGFGGIPGFIHVVLYPNSYNIPRLPAVIAHEFHHNIRFSYFDWDHGNVTVGDYLIIEGLAESFARELYGEALLGPWVTSFNQEDLEYSIEVIKGSLNIKGFAEVSSYMFGDTIATEQGYQPVGLSPFAGYAVGYQAVQSFMKANQVGIKEATLLSTDEILNNCELFSN</sequence>
<accession>W4QBB9</accession>
<protein>
    <recommendedName>
        <fullName evidence="1">DUF2268 domain-containing protein</fullName>
    </recommendedName>
</protein>
<dbReference type="Pfam" id="PF10026">
    <property type="entry name" value="DUF2268"/>
    <property type="match status" value="1"/>
</dbReference>
<comment type="caution">
    <text evidence="2">The sequence shown here is derived from an EMBL/GenBank/DDBJ whole genome shotgun (WGS) entry which is preliminary data.</text>
</comment>
<evidence type="ECO:0000259" key="1">
    <source>
        <dbReference type="Pfam" id="PF10026"/>
    </source>
</evidence>
<feature type="domain" description="DUF2268" evidence="1">
    <location>
        <begin position="89"/>
        <end position="292"/>
    </location>
</feature>
<dbReference type="RefSeq" id="WP_035340855.1">
    <property type="nucleotide sequence ID" value="NZ_BAUU01000004.1"/>
</dbReference>
<dbReference type="AlphaFoldDB" id="W4QBB9"/>
<organism evidence="2 3">
    <name type="scientific">Halalkalibacter hemicellulosilyticusJCM 9152</name>
    <dbReference type="NCBI Taxonomy" id="1236971"/>
    <lineage>
        <taxon>Bacteria</taxon>
        <taxon>Bacillati</taxon>
        <taxon>Bacillota</taxon>
        <taxon>Bacilli</taxon>
        <taxon>Bacillales</taxon>
        <taxon>Bacillaceae</taxon>
        <taxon>Halalkalibacter</taxon>
    </lineage>
</organism>
<keyword evidence="3" id="KW-1185">Reference proteome</keyword>
<dbReference type="Proteomes" id="UP000018895">
    <property type="component" value="Unassembled WGS sequence"/>
</dbReference>
<evidence type="ECO:0000313" key="2">
    <source>
        <dbReference type="EMBL" id="GAE29351.1"/>
    </source>
</evidence>
<dbReference type="EMBL" id="BAUU01000004">
    <property type="protein sequence ID" value="GAE29351.1"/>
    <property type="molecule type" value="Genomic_DNA"/>
</dbReference>
<proteinExistence type="predicted"/>
<name>W4QBB9_9BACI</name>
<dbReference type="OrthoDB" id="148961at2"/>
<dbReference type="InterPro" id="IPR018728">
    <property type="entry name" value="DUF2268"/>
</dbReference>
<dbReference type="STRING" id="1236971.JCM9152_704"/>
<gene>
    <name evidence="2" type="ORF">JCM9152_704</name>
</gene>